<keyword evidence="7" id="KW-0131">Cell cycle</keyword>
<name>A0A9D5HA98_9LILI</name>
<evidence type="ECO:0000256" key="9">
    <source>
        <dbReference type="SAM" id="Coils"/>
    </source>
</evidence>
<protein>
    <recommendedName>
        <fullName evidence="10">Kinetochore protein Nuf2 N-terminal domain-containing protein</fullName>
    </recommendedName>
</protein>
<dbReference type="GO" id="GO:0051301">
    <property type="term" value="P:cell division"/>
    <property type="evidence" value="ECO:0007669"/>
    <property type="project" value="UniProtKB-KW"/>
</dbReference>
<evidence type="ECO:0000256" key="7">
    <source>
        <dbReference type="ARBA" id="ARBA00023306"/>
    </source>
</evidence>
<keyword evidence="3" id="KW-0158">Chromosome</keyword>
<accession>A0A9D5HA98</accession>
<evidence type="ECO:0000313" key="11">
    <source>
        <dbReference type="EMBL" id="KAJ0969184.1"/>
    </source>
</evidence>
<dbReference type="OrthoDB" id="8194677at2759"/>
<dbReference type="Pfam" id="PF03800">
    <property type="entry name" value="Nuf2"/>
    <property type="match status" value="1"/>
</dbReference>
<dbReference type="Gene3D" id="1.10.418.60">
    <property type="entry name" value="Ncd80 complex, Nuf2 subunit"/>
    <property type="match status" value="1"/>
</dbReference>
<organism evidence="11 12">
    <name type="scientific">Dioscorea zingiberensis</name>
    <dbReference type="NCBI Taxonomy" id="325984"/>
    <lineage>
        <taxon>Eukaryota</taxon>
        <taxon>Viridiplantae</taxon>
        <taxon>Streptophyta</taxon>
        <taxon>Embryophyta</taxon>
        <taxon>Tracheophyta</taxon>
        <taxon>Spermatophyta</taxon>
        <taxon>Magnoliopsida</taxon>
        <taxon>Liliopsida</taxon>
        <taxon>Dioscoreales</taxon>
        <taxon>Dioscoreaceae</taxon>
        <taxon>Dioscorea</taxon>
    </lineage>
</organism>
<dbReference type="EMBL" id="JAGGNH010000006">
    <property type="protein sequence ID" value="KAJ0969184.1"/>
    <property type="molecule type" value="Genomic_DNA"/>
</dbReference>
<reference evidence="11" key="1">
    <citation type="submission" date="2021-03" db="EMBL/GenBank/DDBJ databases">
        <authorList>
            <person name="Li Z."/>
            <person name="Yang C."/>
        </authorList>
    </citation>
    <scope>NUCLEOTIDE SEQUENCE</scope>
    <source>
        <strain evidence="11">Dzin_1.0</strain>
        <tissue evidence="11">Leaf</tissue>
    </source>
</reference>
<evidence type="ECO:0000256" key="5">
    <source>
        <dbReference type="ARBA" id="ARBA00022776"/>
    </source>
</evidence>
<comment type="subcellular location">
    <subcellularLocation>
        <location evidence="1">Chromosome</location>
        <location evidence="1">Centromere</location>
    </subcellularLocation>
</comment>
<keyword evidence="12" id="KW-1185">Reference proteome</keyword>
<evidence type="ECO:0000256" key="8">
    <source>
        <dbReference type="ARBA" id="ARBA00023328"/>
    </source>
</evidence>
<comment type="caution">
    <text evidence="11">The sequence shown here is derived from an EMBL/GenBank/DDBJ whole genome shotgun (WGS) entry which is preliminary data.</text>
</comment>
<feature type="domain" description="Kinetochore protein Nuf2 N-terminal" evidence="10">
    <location>
        <begin position="5"/>
        <end position="142"/>
    </location>
</feature>
<keyword evidence="4" id="KW-0132">Cell division</keyword>
<proteinExistence type="inferred from homology"/>
<comment type="similarity">
    <text evidence="2">Belongs to the NUF2 family.</text>
</comment>
<keyword evidence="6 9" id="KW-0175">Coiled coil</keyword>
<gene>
    <name evidence="11" type="ORF">J5N97_022061</name>
</gene>
<dbReference type="InterPro" id="IPR038275">
    <property type="entry name" value="Nuf2_N_sf"/>
</dbReference>
<keyword evidence="8" id="KW-0137">Centromere</keyword>
<dbReference type="GO" id="GO:0031262">
    <property type="term" value="C:Ndc80 complex"/>
    <property type="evidence" value="ECO:0007669"/>
    <property type="project" value="InterPro"/>
</dbReference>
<evidence type="ECO:0000256" key="3">
    <source>
        <dbReference type="ARBA" id="ARBA00022454"/>
    </source>
</evidence>
<dbReference type="PANTHER" id="PTHR48441:SF1">
    <property type="entry name" value="NT-3"/>
    <property type="match status" value="1"/>
</dbReference>
<sequence>MASTFTCPEMPAAEIISILAQTGIAVLKTEDLAAPTAELMCSLYANFLSYLDPLGDDLDGQIGFSALELLENPDHHAESIRIFNLYRKVKDFLSSIRFGNFTLRDLLKPDPRRTAQILSTIINFVFYREDKLNMLQPIVDQFPAYEERRIELEEKIAQLNKEILDHEVACQMEEPIVQELDAEVKQLRQTIQNYNKQQMSLKALFKELKDKSDTINEKISHADFVLSECAQENSKLLSKIVQSPDKLQRALDEKKSKRVEVKNSERSAMQIVQEKTSTLEAYSKAFDKMSKHFAQVQAIQEQVNSAKVVDKDVKALKAKLGDQGVLNMSLEAKIVERQGKAKQSEDLFKVMEKERDAKNSEATQKLESVRAEMEWKLQCLEPRERKAEAMVGKGEMLLSEADSIKEAAKVQQQELLAKQEEVVHAFHDYSNLIMPFFQRAESAVEKGKIGTGIND</sequence>
<dbReference type="PANTHER" id="PTHR48441">
    <property type="match status" value="1"/>
</dbReference>
<reference evidence="11" key="2">
    <citation type="journal article" date="2022" name="Hortic Res">
        <title>The genome of Dioscorea zingiberensis sheds light on the biosynthesis, origin and evolution of the medicinally important diosgenin saponins.</title>
        <authorList>
            <person name="Li Y."/>
            <person name="Tan C."/>
            <person name="Li Z."/>
            <person name="Guo J."/>
            <person name="Li S."/>
            <person name="Chen X."/>
            <person name="Wang C."/>
            <person name="Dai X."/>
            <person name="Yang H."/>
            <person name="Song W."/>
            <person name="Hou L."/>
            <person name="Xu J."/>
            <person name="Tong Z."/>
            <person name="Xu A."/>
            <person name="Yuan X."/>
            <person name="Wang W."/>
            <person name="Yang Q."/>
            <person name="Chen L."/>
            <person name="Sun Z."/>
            <person name="Wang K."/>
            <person name="Pan B."/>
            <person name="Chen J."/>
            <person name="Bao Y."/>
            <person name="Liu F."/>
            <person name="Qi X."/>
            <person name="Gang D.R."/>
            <person name="Wen J."/>
            <person name="Li J."/>
        </authorList>
    </citation>
    <scope>NUCLEOTIDE SEQUENCE</scope>
    <source>
        <strain evidence="11">Dzin_1.0</strain>
    </source>
</reference>
<evidence type="ECO:0000313" key="12">
    <source>
        <dbReference type="Proteomes" id="UP001085076"/>
    </source>
</evidence>
<feature type="coiled-coil region" evidence="9">
    <location>
        <begin position="142"/>
        <end position="211"/>
    </location>
</feature>
<evidence type="ECO:0000256" key="4">
    <source>
        <dbReference type="ARBA" id="ARBA00022618"/>
    </source>
</evidence>
<evidence type="ECO:0000256" key="2">
    <source>
        <dbReference type="ARBA" id="ARBA00005498"/>
    </source>
</evidence>
<evidence type="ECO:0000256" key="6">
    <source>
        <dbReference type="ARBA" id="ARBA00023054"/>
    </source>
</evidence>
<evidence type="ECO:0000259" key="10">
    <source>
        <dbReference type="Pfam" id="PF03800"/>
    </source>
</evidence>
<keyword evidence="5" id="KW-0498">Mitosis</keyword>
<dbReference type="InterPro" id="IPR005549">
    <property type="entry name" value="Kinetochore_Nuf2_N"/>
</dbReference>
<dbReference type="Proteomes" id="UP001085076">
    <property type="component" value="Miscellaneous, Linkage group lg06"/>
</dbReference>
<dbReference type="AlphaFoldDB" id="A0A9D5HA98"/>
<evidence type="ECO:0000256" key="1">
    <source>
        <dbReference type="ARBA" id="ARBA00004584"/>
    </source>
</evidence>